<dbReference type="EMBL" id="BMEL01000004">
    <property type="protein sequence ID" value="GGF30620.1"/>
    <property type="molecule type" value="Genomic_DNA"/>
</dbReference>
<dbReference type="PANTHER" id="PTHR33990:SF1">
    <property type="entry name" value="PROTEIN YJDN"/>
    <property type="match status" value="1"/>
</dbReference>
<name>A0A917B855_HALAA</name>
<evidence type="ECO:0000313" key="3">
    <source>
        <dbReference type="Proteomes" id="UP000660110"/>
    </source>
</evidence>
<dbReference type="CDD" id="cd06588">
    <property type="entry name" value="PhnB_like"/>
    <property type="match status" value="1"/>
</dbReference>
<dbReference type="RefSeq" id="WP_188378537.1">
    <property type="nucleotide sequence ID" value="NZ_BMEL01000004.1"/>
</dbReference>
<sequence length="136" mass="15400">MKQHVTPYLTFNGNASAALHFYKDTFGGEITDIQTFDEADFHTPSQMKDRIMHARLQNGPMLLMFSDSFSADGSEASGTQVSLAVELEDEHEIKEIYEKLKVQGTVKMELQDTFWGATFAKVTDKFGITWDLILQK</sequence>
<evidence type="ECO:0000259" key="1">
    <source>
        <dbReference type="Pfam" id="PF00903"/>
    </source>
</evidence>
<dbReference type="SUPFAM" id="SSF54593">
    <property type="entry name" value="Glyoxalase/Bleomycin resistance protein/Dihydroxybiphenyl dioxygenase"/>
    <property type="match status" value="1"/>
</dbReference>
<feature type="domain" description="Glyoxalase/fosfomycin resistance/dioxygenase" evidence="1">
    <location>
        <begin position="10"/>
        <end position="131"/>
    </location>
</feature>
<dbReference type="PANTHER" id="PTHR33990">
    <property type="entry name" value="PROTEIN YJDN-RELATED"/>
    <property type="match status" value="1"/>
</dbReference>
<proteinExistence type="predicted"/>
<accession>A0A917B855</accession>
<keyword evidence="3" id="KW-1185">Reference proteome</keyword>
<dbReference type="Gene3D" id="3.10.180.10">
    <property type="entry name" value="2,3-Dihydroxybiphenyl 1,2-Dioxygenase, domain 1"/>
    <property type="match status" value="1"/>
</dbReference>
<gene>
    <name evidence="2" type="ORF">GCM10010954_32230</name>
</gene>
<reference evidence="2" key="1">
    <citation type="journal article" date="2014" name="Int. J. Syst. Evol. Microbiol.">
        <title>Complete genome sequence of Corynebacterium casei LMG S-19264T (=DSM 44701T), isolated from a smear-ripened cheese.</title>
        <authorList>
            <consortium name="US DOE Joint Genome Institute (JGI-PGF)"/>
            <person name="Walter F."/>
            <person name="Albersmeier A."/>
            <person name="Kalinowski J."/>
            <person name="Ruckert C."/>
        </authorList>
    </citation>
    <scope>NUCLEOTIDE SEQUENCE</scope>
    <source>
        <strain evidence="2">CGMCC 1.12153</strain>
    </source>
</reference>
<dbReference type="Pfam" id="PF00903">
    <property type="entry name" value="Glyoxalase"/>
    <property type="match status" value="1"/>
</dbReference>
<dbReference type="InterPro" id="IPR004360">
    <property type="entry name" value="Glyas_Fos-R_dOase_dom"/>
</dbReference>
<organism evidence="2 3">
    <name type="scientific">Halobacillus andaensis</name>
    <dbReference type="NCBI Taxonomy" id="1176239"/>
    <lineage>
        <taxon>Bacteria</taxon>
        <taxon>Bacillati</taxon>
        <taxon>Bacillota</taxon>
        <taxon>Bacilli</taxon>
        <taxon>Bacillales</taxon>
        <taxon>Bacillaceae</taxon>
        <taxon>Halobacillus</taxon>
    </lineage>
</organism>
<reference evidence="2" key="2">
    <citation type="submission" date="2020-09" db="EMBL/GenBank/DDBJ databases">
        <authorList>
            <person name="Sun Q."/>
            <person name="Zhou Y."/>
        </authorList>
    </citation>
    <scope>NUCLEOTIDE SEQUENCE</scope>
    <source>
        <strain evidence="2">CGMCC 1.12153</strain>
    </source>
</reference>
<dbReference type="InterPro" id="IPR029068">
    <property type="entry name" value="Glyas_Bleomycin-R_OHBP_Dase"/>
</dbReference>
<dbReference type="InterPro" id="IPR028973">
    <property type="entry name" value="PhnB-like"/>
</dbReference>
<protein>
    <submittedName>
        <fullName evidence="2">VOC family protein</fullName>
    </submittedName>
</protein>
<comment type="caution">
    <text evidence="2">The sequence shown here is derived from an EMBL/GenBank/DDBJ whole genome shotgun (WGS) entry which is preliminary data.</text>
</comment>
<dbReference type="AlphaFoldDB" id="A0A917B855"/>
<evidence type="ECO:0000313" key="2">
    <source>
        <dbReference type="EMBL" id="GGF30620.1"/>
    </source>
</evidence>
<dbReference type="Proteomes" id="UP000660110">
    <property type="component" value="Unassembled WGS sequence"/>
</dbReference>